<evidence type="ECO:0000313" key="1">
    <source>
        <dbReference type="EnsemblPlants" id="AVESA.00010b.r2.2AG0225840.1.CDS.1"/>
    </source>
</evidence>
<organism evidence="1 2">
    <name type="scientific">Avena sativa</name>
    <name type="common">Oat</name>
    <dbReference type="NCBI Taxonomy" id="4498"/>
    <lineage>
        <taxon>Eukaryota</taxon>
        <taxon>Viridiplantae</taxon>
        <taxon>Streptophyta</taxon>
        <taxon>Embryophyta</taxon>
        <taxon>Tracheophyta</taxon>
        <taxon>Spermatophyta</taxon>
        <taxon>Magnoliopsida</taxon>
        <taxon>Liliopsida</taxon>
        <taxon>Poales</taxon>
        <taxon>Poaceae</taxon>
        <taxon>BOP clade</taxon>
        <taxon>Pooideae</taxon>
        <taxon>Poodae</taxon>
        <taxon>Poeae</taxon>
        <taxon>Poeae Chloroplast Group 1 (Aveneae type)</taxon>
        <taxon>Aveninae</taxon>
        <taxon>Avena</taxon>
    </lineage>
</organism>
<dbReference type="EnsemblPlants" id="AVESA.00010b.r2.2AG0225840.1">
    <property type="protein sequence ID" value="AVESA.00010b.r2.2AG0225840.1.CDS.1"/>
    <property type="gene ID" value="AVESA.00010b.r2.2AG0225840"/>
</dbReference>
<proteinExistence type="predicted"/>
<dbReference type="Proteomes" id="UP001732700">
    <property type="component" value="Chromosome 2A"/>
</dbReference>
<sequence length="312" mass="35646">MAKDGSIFSSDIKLDGSNYREWEFSVRTIVRDADYDEHLTDDHRKEDEATMKSWQKIDAKVMGALILNVTPSLRMNLKNHSTAKEIWKYLEQQYLQPSRALRYSLLQNLQNLQQQEMSIEGYHAALTRISSQLMSMIPKSGSGCEACVAKKKYEAESFMFQFVMRLRQEFENNLTQLLGRTTAPPFLDKALSSLIAEETRLRYLASFATPMTHTSILVAPRGPFRGSFSGKFRSHYKKSGHTIDSCFVLHLELLAEYQRKFPAQQQHRHPSTRKSSAILLCMPLVSLSLGCLIQEPLFMSPLTVCSSPHVNQ</sequence>
<evidence type="ECO:0000313" key="2">
    <source>
        <dbReference type="Proteomes" id="UP001732700"/>
    </source>
</evidence>
<keyword evidence="2" id="KW-1185">Reference proteome</keyword>
<accession>A0ACD5UBN7</accession>
<reference evidence="1" key="1">
    <citation type="submission" date="2021-05" db="EMBL/GenBank/DDBJ databases">
        <authorList>
            <person name="Scholz U."/>
            <person name="Mascher M."/>
            <person name="Fiebig A."/>
        </authorList>
    </citation>
    <scope>NUCLEOTIDE SEQUENCE [LARGE SCALE GENOMIC DNA]</scope>
</reference>
<reference evidence="1" key="2">
    <citation type="submission" date="2025-09" db="UniProtKB">
        <authorList>
            <consortium name="EnsemblPlants"/>
        </authorList>
    </citation>
    <scope>IDENTIFICATION</scope>
</reference>
<name>A0ACD5UBN7_AVESA</name>
<protein>
    <submittedName>
        <fullName evidence="1">Uncharacterized protein</fullName>
    </submittedName>
</protein>